<reference evidence="2 3" key="1">
    <citation type="submission" date="2020-08" db="EMBL/GenBank/DDBJ databases">
        <title>Genome sequence of Sphingomonas lutea KCTC 23642T.</title>
        <authorList>
            <person name="Hyun D.-W."/>
            <person name="Bae J.-W."/>
        </authorList>
    </citation>
    <scope>NUCLEOTIDE SEQUENCE [LARGE SCALE GENOMIC DNA]</scope>
    <source>
        <strain evidence="2 3">KCTC 23642</strain>
    </source>
</reference>
<gene>
    <name evidence="2" type="ORF">H9L13_05525</name>
</gene>
<organism evidence="2 3">
    <name type="scientific">Sphingomonas lutea</name>
    <dbReference type="NCBI Taxonomy" id="1045317"/>
    <lineage>
        <taxon>Bacteria</taxon>
        <taxon>Pseudomonadati</taxon>
        <taxon>Pseudomonadota</taxon>
        <taxon>Alphaproteobacteria</taxon>
        <taxon>Sphingomonadales</taxon>
        <taxon>Sphingomonadaceae</taxon>
        <taxon>Sphingomonas</taxon>
    </lineage>
</organism>
<accession>A0A7G9SKE8</accession>
<keyword evidence="1" id="KW-0472">Membrane</keyword>
<evidence type="ECO:0000313" key="3">
    <source>
        <dbReference type="Proteomes" id="UP000515971"/>
    </source>
</evidence>
<feature type="transmembrane region" description="Helical" evidence="1">
    <location>
        <begin position="112"/>
        <end position="131"/>
    </location>
</feature>
<dbReference type="EMBL" id="CP060718">
    <property type="protein sequence ID" value="QNN68323.1"/>
    <property type="molecule type" value="Genomic_DNA"/>
</dbReference>
<feature type="transmembrane region" description="Helical" evidence="1">
    <location>
        <begin position="165"/>
        <end position="185"/>
    </location>
</feature>
<dbReference type="KEGG" id="slut:H9L13_05525"/>
<protein>
    <submittedName>
        <fullName evidence="2">Uncharacterized protein</fullName>
    </submittedName>
</protein>
<sequence>MDSFSFVFSLFGLLMGLALAEVISGLGTVIELRHKIRVGWLTPLLALLIAFDLTSFWMVAWQVREAVPVNFLSLMVGLLVFGIYYLIAQIVFPDDLDLWPDLDAYYWRHKRWLLGGMYTCNIVALAGQQAIGLDPFGAPKTMLALSAFSLGMAGAILLPGKRINIAFLLYQIALYPAFAIVGIMGA</sequence>
<keyword evidence="3" id="KW-1185">Reference proteome</keyword>
<evidence type="ECO:0000313" key="2">
    <source>
        <dbReference type="EMBL" id="QNN68323.1"/>
    </source>
</evidence>
<dbReference type="Proteomes" id="UP000515971">
    <property type="component" value="Chromosome"/>
</dbReference>
<keyword evidence="1" id="KW-1133">Transmembrane helix</keyword>
<dbReference type="RefSeq" id="WP_187539729.1">
    <property type="nucleotide sequence ID" value="NZ_BAABJT010000001.1"/>
</dbReference>
<evidence type="ECO:0000256" key="1">
    <source>
        <dbReference type="SAM" id="Phobius"/>
    </source>
</evidence>
<feature type="transmembrane region" description="Helical" evidence="1">
    <location>
        <begin position="71"/>
        <end position="92"/>
    </location>
</feature>
<keyword evidence="1" id="KW-0812">Transmembrane</keyword>
<proteinExistence type="predicted"/>
<feature type="transmembrane region" description="Helical" evidence="1">
    <location>
        <begin position="143"/>
        <end position="159"/>
    </location>
</feature>
<dbReference type="AlphaFoldDB" id="A0A7G9SKE8"/>
<name>A0A7G9SKE8_9SPHN</name>
<feature type="transmembrane region" description="Helical" evidence="1">
    <location>
        <begin position="36"/>
        <end position="59"/>
    </location>
</feature>